<feature type="non-terminal residue" evidence="1">
    <location>
        <position position="160"/>
    </location>
</feature>
<dbReference type="InterPro" id="IPR010344">
    <property type="entry name" value="YbjH"/>
</dbReference>
<organism evidence="1">
    <name type="scientific">marine metagenome</name>
    <dbReference type="NCBI Taxonomy" id="408172"/>
    <lineage>
        <taxon>unclassified sequences</taxon>
        <taxon>metagenomes</taxon>
        <taxon>ecological metagenomes</taxon>
    </lineage>
</organism>
<accession>A0A383DVG0</accession>
<gene>
    <name evidence="1" type="ORF">METZ01_LOCUS501097</name>
</gene>
<proteinExistence type="predicted"/>
<reference evidence="1" key="1">
    <citation type="submission" date="2018-05" db="EMBL/GenBank/DDBJ databases">
        <authorList>
            <person name="Lanie J.A."/>
            <person name="Ng W.-L."/>
            <person name="Kazmierczak K.M."/>
            <person name="Andrzejewski T.M."/>
            <person name="Davidsen T.M."/>
            <person name="Wayne K.J."/>
            <person name="Tettelin H."/>
            <person name="Glass J.I."/>
            <person name="Rusch D."/>
            <person name="Podicherti R."/>
            <person name="Tsui H.-C.T."/>
            <person name="Winkler M.E."/>
        </authorList>
    </citation>
    <scope>NUCLEOTIDE SEQUENCE</scope>
</reference>
<evidence type="ECO:0000313" key="1">
    <source>
        <dbReference type="EMBL" id="SVE48243.1"/>
    </source>
</evidence>
<protein>
    <submittedName>
        <fullName evidence="1">Uncharacterized protein</fullName>
    </submittedName>
</protein>
<dbReference type="AlphaFoldDB" id="A0A383DVG0"/>
<dbReference type="Pfam" id="PF06082">
    <property type="entry name" value="YjbH"/>
    <property type="match status" value="1"/>
</dbReference>
<sequence>MFQRQFLRSIQDILAVGGRPMAHVFLVTMIITALPISSNAKYSKVLDHSNNWATANDFGSVGLLQARTARFRDDGDFSVGTTILDPYLRYYISFQAMPWLEGTFRYTEITNRSFSIGGLASTEDFQDRGADLKFLLLEERGVTPQIAFGLQDGIGTGLFS</sequence>
<dbReference type="EMBL" id="UINC01220362">
    <property type="protein sequence ID" value="SVE48243.1"/>
    <property type="molecule type" value="Genomic_DNA"/>
</dbReference>
<name>A0A383DVG0_9ZZZZ</name>